<reference evidence="2" key="1">
    <citation type="journal article" date="2022" name="Mol. Ecol. Resour.">
        <title>The genomes of chicory, endive, great burdock and yacon provide insights into Asteraceae palaeo-polyploidization history and plant inulin production.</title>
        <authorList>
            <person name="Fan W."/>
            <person name="Wang S."/>
            <person name="Wang H."/>
            <person name="Wang A."/>
            <person name="Jiang F."/>
            <person name="Liu H."/>
            <person name="Zhao H."/>
            <person name="Xu D."/>
            <person name="Zhang Y."/>
        </authorList>
    </citation>
    <scope>NUCLEOTIDE SEQUENCE [LARGE SCALE GENOMIC DNA]</scope>
    <source>
        <strain evidence="2">cv. Yunnan</strain>
    </source>
</reference>
<dbReference type="Proteomes" id="UP001056120">
    <property type="component" value="Linkage Group LG08"/>
</dbReference>
<comment type="caution">
    <text evidence="1">The sequence shown here is derived from an EMBL/GenBank/DDBJ whole genome shotgun (WGS) entry which is preliminary data.</text>
</comment>
<keyword evidence="2" id="KW-1185">Reference proteome</keyword>
<accession>A0ACB9IGG6</accession>
<sequence length="477" mass="54904">MFDEPKVVKQVTRDRCILTEPDKVEQPTISPILSKSDFISAVDIKKEVSKVENKSTSDLIKQKVNVTKPKDNQFQVSKPYVDESSRKMYIPKKQGGSETRSTEGYSSGSSSTSTRVPYIREYKDKRVCFHCNEVGHIVLYCPYKNNEKNFLISEKVTPTVVHGQSRVVKILQRTNVGKPTSDNVKKHFVKENFPKQHVNKPFGFKKEMTHHVHDRFFDSKPEFVQFGVRNNVVFHKFVENPKVGFTQNLQPENVSKSKMSDSDLPKSPRVDDNRDCELLEGQPRKTINNKWYVDMGCSRHMTENIRLLEDVIKIDGGYVAFAGNKGGYITGQETLKNVKVKFEKVNYVEQLEHNLLSVSQVCDKKFSFHFNDVECYILKPGFEIHKEWILMKAPRRNDTYVLDMSVATTMDSIPTCLLSKASESDSILWHRKLAHINFRKMNYLVKNDLVTGIPKMKFAMPDYCIPCKKGKQHGKSL</sequence>
<organism evidence="1 2">
    <name type="scientific">Smallanthus sonchifolius</name>
    <dbReference type="NCBI Taxonomy" id="185202"/>
    <lineage>
        <taxon>Eukaryota</taxon>
        <taxon>Viridiplantae</taxon>
        <taxon>Streptophyta</taxon>
        <taxon>Embryophyta</taxon>
        <taxon>Tracheophyta</taxon>
        <taxon>Spermatophyta</taxon>
        <taxon>Magnoliopsida</taxon>
        <taxon>eudicotyledons</taxon>
        <taxon>Gunneridae</taxon>
        <taxon>Pentapetalae</taxon>
        <taxon>asterids</taxon>
        <taxon>campanulids</taxon>
        <taxon>Asterales</taxon>
        <taxon>Asteraceae</taxon>
        <taxon>Asteroideae</taxon>
        <taxon>Heliantheae alliance</taxon>
        <taxon>Millerieae</taxon>
        <taxon>Smallanthus</taxon>
    </lineage>
</organism>
<evidence type="ECO:0000313" key="2">
    <source>
        <dbReference type="Proteomes" id="UP001056120"/>
    </source>
</evidence>
<name>A0ACB9IGG6_9ASTR</name>
<protein>
    <submittedName>
        <fullName evidence="1">Uncharacterized protein</fullName>
    </submittedName>
</protein>
<dbReference type="EMBL" id="CM042025">
    <property type="protein sequence ID" value="KAI3807339.1"/>
    <property type="molecule type" value="Genomic_DNA"/>
</dbReference>
<proteinExistence type="predicted"/>
<gene>
    <name evidence="1" type="ORF">L1987_23265</name>
</gene>
<reference evidence="1 2" key="2">
    <citation type="journal article" date="2022" name="Mol. Ecol. Resour.">
        <title>The genomes of chicory, endive, great burdock and yacon provide insights into Asteraceae paleo-polyploidization history and plant inulin production.</title>
        <authorList>
            <person name="Fan W."/>
            <person name="Wang S."/>
            <person name="Wang H."/>
            <person name="Wang A."/>
            <person name="Jiang F."/>
            <person name="Liu H."/>
            <person name="Zhao H."/>
            <person name="Xu D."/>
            <person name="Zhang Y."/>
        </authorList>
    </citation>
    <scope>NUCLEOTIDE SEQUENCE [LARGE SCALE GENOMIC DNA]</scope>
    <source>
        <strain evidence="2">cv. Yunnan</strain>
        <tissue evidence="1">Leaves</tissue>
    </source>
</reference>
<evidence type="ECO:0000313" key="1">
    <source>
        <dbReference type="EMBL" id="KAI3807339.1"/>
    </source>
</evidence>